<evidence type="ECO:0000313" key="2">
    <source>
        <dbReference type="Proteomes" id="UP000246099"/>
    </source>
</evidence>
<sequence>MLLLLAAGSVVAQKPPIINGIFPETNQLKFSLNTVADPVNPGFELSYEKQYAGRFATQAGITLMSLGLKKVMDAGDHPLRFSGFRISLEEKFFVPTRTIRRVHPYFSAELTHLSVEAELDRGVNKTPPIYSYHRRTWAANLKFGMEIPIWTSFILDIAAGMGLKQRIVESNYVPPIRRGGPVLGEFLEYAPFNATTFNLPGTIRIGYMF</sequence>
<dbReference type="EMBL" id="CP029600">
    <property type="protein sequence ID" value="AWO01588.1"/>
    <property type="molecule type" value="Genomic_DNA"/>
</dbReference>
<accession>A0ABM6WCB8</accession>
<name>A0ABM6WCB8_9BACT</name>
<evidence type="ECO:0008006" key="3">
    <source>
        <dbReference type="Google" id="ProtNLM"/>
    </source>
</evidence>
<protein>
    <recommendedName>
        <fullName evidence="3">DUF3575 domain-containing protein</fullName>
    </recommendedName>
</protein>
<gene>
    <name evidence="1" type="ORF">DLD77_07710</name>
</gene>
<evidence type="ECO:0000313" key="1">
    <source>
        <dbReference type="EMBL" id="AWO01588.1"/>
    </source>
</evidence>
<keyword evidence="2" id="KW-1185">Reference proteome</keyword>
<reference evidence="1 2" key="1">
    <citation type="submission" date="2018-05" db="EMBL/GenBank/DDBJ databases">
        <title>Chitinophaga sp. nov., isolated from rhizosphere soil of Alhagi.</title>
        <authorList>
            <person name="Liu Y."/>
        </authorList>
    </citation>
    <scope>NUCLEOTIDE SEQUENCE [LARGE SCALE GENOMIC DNA]</scope>
    <source>
        <strain evidence="1 2">T22</strain>
    </source>
</reference>
<proteinExistence type="predicted"/>
<organism evidence="1 2">
    <name type="scientific">Chitinophaga alhagiae</name>
    <dbReference type="NCBI Taxonomy" id="2203219"/>
    <lineage>
        <taxon>Bacteria</taxon>
        <taxon>Pseudomonadati</taxon>
        <taxon>Bacteroidota</taxon>
        <taxon>Chitinophagia</taxon>
        <taxon>Chitinophagales</taxon>
        <taxon>Chitinophagaceae</taxon>
        <taxon>Chitinophaga</taxon>
    </lineage>
</organism>
<dbReference type="Proteomes" id="UP000246099">
    <property type="component" value="Chromosome"/>
</dbReference>